<dbReference type="InterPro" id="IPR021160">
    <property type="entry name" value="MAPKKKK"/>
</dbReference>
<keyword evidence="5 9" id="KW-0808">Transferase</keyword>
<feature type="domain" description="CNH" evidence="15">
    <location>
        <begin position="531"/>
        <end position="838"/>
    </location>
</feature>
<evidence type="ECO:0000256" key="8">
    <source>
        <dbReference type="ARBA" id="ARBA00022840"/>
    </source>
</evidence>
<dbReference type="InterPro" id="IPR000719">
    <property type="entry name" value="Prot_kinase_dom"/>
</dbReference>
<keyword evidence="8 9" id="KW-0067">ATP-binding</keyword>
<organism evidence="16 17">
    <name type="scientific">Alosa alosa</name>
    <name type="common">allis shad</name>
    <dbReference type="NCBI Taxonomy" id="278164"/>
    <lineage>
        <taxon>Eukaryota</taxon>
        <taxon>Metazoa</taxon>
        <taxon>Chordata</taxon>
        <taxon>Craniata</taxon>
        <taxon>Vertebrata</taxon>
        <taxon>Euteleostomi</taxon>
        <taxon>Actinopterygii</taxon>
        <taxon>Neopterygii</taxon>
        <taxon>Teleostei</taxon>
        <taxon>Clupei</taxon>
        <taxon>Clupeiformes</taxon>
        <taxon>Clupeoidei</taxon>
        <taxon>Clupeidae</taxon>
        <taxon>Alosa</taxon>
    </lineage>
</organism>
<dbReference type="EMBL" id="JADWDJ010000015">
    <property type="protein sequence ID" value="KAG5268962.1"/>
    <property type="molecule type" value="Genomic_DNA"/>
</dbReference>
<evidence type="ECO:0000259" key="15">
    <source>
        <dbReference type="PROSITE" id="PS50219"/>
    </source>
</evidence>
<feature type="domain" description="Protein kinase" evidence="14">
    <location>
        <begin position="21"/>
        <end position="278"/>
    </location>
</feature>
<keyword evidence="4" id="KW-0597">Phosphoprotein</keyword>
<name>A0AAV6G661_9TELE</name>
<evidence type="ECO:0000256" key="3">
    <source>
        <dbReference type="ARBA" id="ARBA00022527"/>
    </source>
</evidence>
<dbReference type="AlphaFoldDB" id="A0AAV6G661"/>
<dbReference type="Pfam" id="PF00780">
    <property type="entry name" value="CNH"/>
    <property type="match status" value="1"/>
</dbReference>
<dbReference type="Proteomes" id="UP000823561">
    <property type="component" value="Chromosome 15"/>
</dbReference>
<dbReference type="PANTHER" id="PTHR48012:SF15">
    <property type="entry name" value="MITOGEN-ACTIVATED PROTEIN KINASE KINASE KINASE KINASE 1"/>
    <property type="match status" value="1"/>
</dbReference>
<feature type="binding site" evidence="11">
    <location>
        <begin position="27"/>
        <end position="35"/>
    </location>
    <ligand>
        <name>ATP</name>
        <dbReference type="ChEBI" id="CHEBI:30616"/>
    </ligand>
</feature>
<evidence type="ECO:0000256" key="11">
    <source>
        <dbReference type="PIRSR" id="PIRSR038172-2"/>
    </source>
</evidence>
<sequence>MMDSHNRAALDISTRNPQDDFEIQLRVGGGTYGEVYKARNKQTYELAAIKVIKMEPEDDFSVIQQEIVMVKTCKHHNIVAYYGSYIRANKLWICMEYCGGGSLQDIYHVTGPLSESQIAYVCREMLQGLDYLHGQKKIHRDIKGANILLNDQGEVKLADFGIAAQITATFARRMSFIGTPYWMAPEVAAVEIKGGYNELCDIWSVGITAIELAELQPPLFDVHPLRVLFLMSKSGYQPPKLKDKTKWSPMFYNFVKAMLIRNPKKRPSAAKMLTHQFVIQPGLRQELTLDLLEKLQHPEKLKDCLLTEEEDMEIHVPSSLRRIHSINRHNQAERTHSDISLQQIYTQRPLKIKTDSPDTTLRSEGCRWIACPEPDKKWTVRNENVGSDDDYDDVDIPLNSSSSETVPDSNTPPPLPPKPKVRTSSEESVVSEDDHSRSQHTLLPPVPPLYRTASGTHTRPTPRPRSTRNTNSDPSSFKGYRTESPAEPQPPELPPKKDRRKRHPKQEPGECASPVSRKPPIIFKKVFNGCPLKINCSTTWEHPTTKDQHLIFGADAGIFMLNLNGAEATMELLHPGKCTWVYTISNVLMSISGKSAQIHSHSLKELYEQARKDHRMVALPTHRLLPRKCLITTKIPDTKGCQTCTVARNQLRDCVFLCGALDSSVVLLQWYEPMHKFMLIKTFDFPLPTPLRVFEMVVVPDQEYPLVCIGVTKGNSPDQPVQLNTINLNSNTSWFTGTGLEACCADTVQVIQLDISTLLVLIDSSAYFVNLEGSVRSQRRLQSEVSFHLSVEAIVYFEGTLLALWRHGWQRRGENFSEILQETTNRRRTYRLVGSDKMVVLETRPTEDHSGHCNLYILEIAERFIPVP</sequence>
<accession>A0AAV6G661</accession>
<comment type="catalytic activity">
    <reaction evidence="9">
        <text>L-seryl-[protein] + ATP = O-phospho-L-seryl-[protein] + ADP + H(+)</text>
        <dbReference type="Rhea" id="RHEA:17989"/>
        <dbReference type="Rhea" id="RHEA-COMP:9863"/>
        <dbReference type="Rhea" id="RHEA-COMP:11604"/>
        <dbReference type="ChEBI" id="CHEBI:15378"/>
        <dbReference type="ChEBI" id="CHEBI:29999"/>
        <dbReference type="ChEBI" id="CHEBI:30616"/>
        <dbReference type="ChEBI" id="CHEBI:83421"/>
        <dbReference type="ChEBI" id="CHEBI:456216"/>
        <dbReference type="EC" id="2.7.11.1"/>
    </reaction>
</comment>
<dbReference type="InterPro" id="IPR001180">
    <property type="entry name" value="CNH_dom"/>
</dbReference>
<dbReference type="GO" id="GO:0005524">
    <property type="term" value="F:ATP binding"/>
    <property type="evidence" value="ECO:0007669"/>
    <property type="project" value="UniProtKB-UniRule"/>
</dbReference>
<feature type="binding site" evidence="11 12">
    <location>
        <position position="50"/>
    </location>
    <ligand>
        <name>ATP</name>
        <dbReference type="ChEBI" id="CHEBI:30616"/>
    </ligand>
</feature>
<dbReference type="InterPro" id="IPR011009">
    <property type="entry name" value="Kinase-like_dom_sf"/>
</dbReference>
<dbReference type="CDD" id="cd06613">
    <property type="entry name" value="STKc_MAP4K3_like"/>
    <property type="match status" value="1"/>
</dbReference>
<keyword evidence="7 9" id="KW-0418">Kinase</keyword>
<dbReference type="PROSITE" id="PS50219">
    <property type="entry name" value="CNH"/>
    <property type="match status" value="1"/>
</dbReference>
<evidence type="ECO:0000256" key="6">
    <source>
        <dbReference type="ARBA" id="ARBA00022741"/>
    </source>
</evidence>
<dbReference type="Pfam" id="PF00069">
    <property type="entry name" value="Pkinase"/>
    <property type="match status" value="1"/>
</dbReference>
<gene>
    <name evidence="16" type="ORF">AALO_G00196780</name>
</gene>
<comment type="caution">
    <text evidence="16">The sequence shown here is derived from an EMBL/GenBank/DDBJ whole genome shotgun (WGS) entry which is preliminary data.</text>
</comment>
<feature type="compositionally biased region" description="Acidic residues" evidence="13">
    <location>
        <begin position="386"/>
        <end position="395"/>
    </location>
</feature>
<dbReference type="InterPro" id="IPR017441">
    <property type="entry name" value="Protein_kinase_ATP_BS"/>
</dbReference>
<evidence type="ECO:0000256" key="13">
    <source>
        <dbReference type="SAM" id="MobiDB-lite"/>
    </source>
</evidence>
<dbReference type="PANTHER" id="PTHR48012">
    <property type="entry name" value="STERILE20-LIKE KINASE, ISOFORM B-RELATED"/>
    <property type="match status" value="1"/>
</dbReference>
<dbReference type="SUPFAM" id="SSF56112">
    <property type="entry name" value="Protein kinase-like (PK-like)"/>
    <property type="match status" value="1"/>
</dbReference>
<dbReference type="GO" id="GO:0008349">
    <property type="term" value="F:MAP kinase kinase kinase kinase activity"/>
    <property type="evidence" value="ECO:0007669"/>
    <property type="project" value="InterPro"/>
</dbReference>
<keyword evidence="3 9" id="KW-0723">Serine/threonine-protein kinase</keyword>
<dbReference type="GO" id="GO:0005737">
    <property type="term" value="C:cytoplasm"/>
    <property type="evidence" value="ECO:0007669"/>
    <property type="project" value="TreeGrafter"/>
</dbReference>
<reference evidence="16" key="1">
    <citation type="submission" date="2020-10" db="EMBL/GenBank/DDBJ databases">
        <title>Chromosome-scale genome assembly of the Allis shad, Alosa alosa.</title>
        <authorList>
            <person name="Margot Z."/>
            <person name="Christophe K."/>
            <person name="Cabau C."/>
            <person name="Louis A."/>
            <person name="Berthelot C."/>
            <person name="Parey E."/>
            <person name="Roest Crollius H."/>
            <person name="Montfort J."/>
            <person name="Robinson-Rechavi M."/>
            <person name="Bucao C."/>
            <person name="Bouchez O."/>
            <person name="Gislard M."/>
            <person name="Lluch J."/>
            <person name="Milhes M."/>
            <person name="Lampietro C."/>
            <person name="Lopez Roques C."/>
            <person name="Donnadieu C."/>
            <person name="Braasch I."/>
            <person name="Desvignes T."/>
            <person name="Postlethwait J."/>
            <person name="Bobe J."/>
            <person name="Guiguen Y."/>
        </authorList>
    </citation>
    <scope>NUCLEOTIDE SEQUENCE</scope>
    <source>
        <strain evidence="16">M-15738</strain>
        <tissue evidence="16">Blood</tissue>
    </source>
</reference>
<dbReference type="SMART" id="SM00220">
    <property type="entry name" value="S_TKc"/>
    <property type="match status" value="1"/>
</dbReference>
<protein>
    <recommendedName>
        <fullName evidence="9">Mitogen-activated protein kinase kinase kinase kinase</fullName>
        <ecNumber evidence="9">2.7.11.1</ecNumber>
    </recommendedName>
</protein>
<comment type="similarity">
    <text evidence="2 9">Belongs to the protein kinase superfamily. STE Ser/Thr protein kinase family. STE20 subfamily.</text>
</comment>
<dbReference type="FunFam" id="1.10.510.10:FF:000031">
    <property type="entry name" value="Mitogen-activated protein kinase kinase kinase kinase"/>
    <property type="match status" value="1"/>
</dbReference>
<evidence type="ECO:0000259" key="14">
    <source>
        <dbReference type="PROSITE" id="PS50011"/>
    </source>
</evidence>
<dbReference type="InterPro" id="IPR050629">
    <property type="entry name" value="STE20/SPS1-PAK"/>
</dbReference>
<evidence type="ECO:0000256" key="10">
    <source>
        <dbReference type="PIRSR" id="PIRSR038172-1"/>
    </source>
</evidence>
<evidence type="ECO:0000256" key="7">
    <source>
        <dbReference type="ARBA" id="ARBA00022777"/>
    </source>
</evidence>
<proteinExistence type="inferred from homology"/>
<evidence type="ECO:0000256" key="9">
    <source>
        <dbReference type="PIRNR" id="PIRNR038172"/>
    </source>
</evidence>
<comment type="catalytic activity">
    <reaction evidence="9">
        <text>L-threonyl-[protein] + ATP = O-phospho-L-threonyl-[protein] + ADP + H(+)</text>
        <dbReference type="Rhea" id="RHEA:46608"/>
        <dbReference type="Rhea" id="RHEA-COMP:11060"/>
        <dbReference type="Rhea" id="RHEA-COMP:11605"/>
        <dbReference type="ChEBI" id="CHEBI:15378"/>
        <dbReference type="ChEBI" id="CHEBI:30013"/>
        <dbReference type="ChEBI" id="CHEBI:30616"/>
        <dbReference type="ChEBI" id="CHEBI:61977"/>
        <dbReference type="ChEBI" id="CHEBI:456216"/>
        <dbReference type="EC" id="2.7.11.1"/>
    </reaction>
</comment>
<evidence type="ECO:0000256" key="5">
    <source>
        <dbReference type="ARBA" id="ARBA00022679"/>
    </source>
</evidence>
<dbReference type="PROSITE" id="PS50011">
    <property type="entry name" value="PROTEIN_KINASE_DOM"/>
    <property type="match status" value="1"/>
</dbReference>
<dbReference type="SMART" id="SM00036">
    <property type="entry name" value="CNH"/>
    <property type="match status" value="1"/>
</dbReference>
<evidence type="ECO:0000256" key="4">
    <source>
        <dbReference type="ARBA" id="ARBA00022553"/>
    </source>
</evidence>
<evidence type="ECO:0000313" key="16">
    <source>
        <dbReference type="EMBL" id="KAG5268962.1"/>
    </source>
</evidence>
<dbReference type="PIRSF" id="PIRSF038172">
    <property type="entry name" value="MAPKKKK"/>
    <property type="match status" value="1"/>
</dbReference>
<comment type="cofactor">
    <cofactor evidence="1 9">
        <name>Mg(2+)</name>
        <dbReference type="ChEBI" id="CHEBI:18420"/>
    </cofactor>
</comment>
<feature type="region of interest" description="Disordered" evidence="13">
    <location>
        <begin position="379"/>
        <end position="516"/>
    </location>
</feature>
<keyword evidence="6 9" id="KW-0547">Nucleotide-binding</keyword>
<feature type="active site" description="Proton acceptor" evidence="10">
    <location>
        <position position="141"/>
    </location>
</feature>
<evidence type="ECO:0000256" key="1">
    <source>
        <dbReference type="ARBA" id="ARBA00001946"/>
    </source>
</evidence>
<evidence type="ECO:0000256" key="2">
    <source>
        <dbReference type="ARBA" id="ARBA00008874"/>
    </source>
</evidence>
<evidence type="ECO:0000313" key="17">
    <source>
        <dbReference type="Proteomes" id="UP000823561"/>
    </source>
</evidence>
<feature type="compositionally biased region" description="Polar residues" evidence="13">
    <location>
        <begin position="398"/>
        <end position="409"/>
    </location>
</feature>
<dbReference type="PROSITE" id="PS00107">
    <property type="entry name" value="PROTEIN_KINASE_ATP"/>
    <property type="match status" value="1"/>
</dbReference>
<keyword evidence="17" id="KW-1185">Reference proteome</keyword>
<evidence type="ECO:0000256" key="12">
    <source>
        <dbReference type="PROSITE-ProRule" id="PRU10141"/>
    </source>
</evidence>
<comment type="function">
    <text evidence="9">Serine/threonine kinase that plays a role in the response to environmental stress. Appears to act upstream of the JUN N-terminal pathway.</text>
</comment>
<dbReference type="EC" id="2.7.11.1" evidence="9"/>
<dbReference type="Gene3D" id="1.10.510.10">
    <property type="entry name" value="Transferase(Phosphotransferase) domain 1"/>
    <property type="match status" value="1"/>
</dbReference>